<feature type="region of interest" description="Disordered" evidence="1">
    <location>
        <begin position="383"/>
        <end position="431"/>
    </location>
</feature>
<gene>
    <name evidence="3" type="ORF">J2S49_001030</name>
</gene>
<dbReference type="Proteomes" id="UP001235966">
    <property type="component" value="Unassembled WGS sequence"/>
</dbReference>
<sequence length="431" mass="45604">MSVQFKYVAFSDVGLVRKSNQDAGYASTNLLVLADGMGGAAGGDIASSVTIAHLATIDDTHQADDLLPLLRRTLAEAHEELIERAREKKELAGLGTTCIAVLRTSNKLAMVHIGDSRAYLLRDGKLTQVTRDHTLVQYLVDHGELTPEEAAHHPKRNVIMRNIGDSPEPLELDESIREAVVGDRWLLCSDGLFGVVSNETIAEVLSAPEIADAGAKLIDLALAAGAPDNVTVVIAEVLPSSGQSYDRGPVVVGSAAAKRKPSRLGRGAAGRAAALTKREELADDVEEQAPPRRRWVARLSASLGIIALVITGALAGYKWTQSQYFVAEHNGKVAIYQGIPQHLGPIDFSSLKMDTELSMSDLSEVARQRLLESPITRSSLPDALQAVKDLEKQKVAPSPAPSSTPSPAGTPASPSSSPSASLTPTTNGGGE</sequence>
<protein>
    <submittedName>
        <fullName evidence="3">Protein phosphatase</fullName>
        <ecNumber evidence="3">3.1.3.16</ecNumber>
    </submittedName>
</protein>
<dbReference type="InterPro" id="IPR001932">
    <property type="entry name" value="PPM-type_phosphatase-like_dom"/>
</dbReference>
<keyword evidence="3" id="KW-0378">Hydrolase</keyword>
<dbReference type="InterPro" id="IPR015655">
    <property type="entry name" value="PP2C"/>
</dbReference>
<dbReference type="SUPFAM" id="SSF81606">
    <property type="entry name" value="PP2C-like"/>
    <property type="match status" value="1"/>
</dbReference>
<evidence type="ECO:0000313" key="4">
    <source>
        <dbReference type="Proteomes" id="UP001235966"/>
    </source>
</evidence>
<dbReference type="EMBL" id="JAUSQW010000001">
    <property type="protein sequence ID" value="MDP9800954.1"/>
    <property type="molecule type" value="Genomic_DNA"/>
</dbReference>
<keyword evidence="4" id="KW-1185">Reference proteome</keyword>
<evidence type="ECO:0000313" key="3">
    <source>
        <dbReference type="EMBL" id="MDP9800954.1"/>
    </source>
</evidence>
<dbReference type="RefSeq" id="WP_278058518.1">
    <property type="nucleotide sequence ID" value="NZ_CP121247.1"/>
</dbReference>
<organism evidence="3 4">
    <name type="scientific">Arcanobacterium wilhelmae</name>
    <dbReference type="NCBI Taxonomy" id="1803177"/>
    <lineage>
        <taxon>Bacteria</taxon>
        <taxon>Bacillati</taxon>
        <taxon>Actinomycetota</taxon>
        <taxon>Actinomycetes</taxon>
        <taxon>Actinomycetales</taxon>
        <taxon>Actinomycetaceae</taxon>
        <taxon>Arcanobacterium</taxon>
    </lineage>
</organism>
<dbReference type="SMART" id="SM00331">
    <property type="entry name" value="PP2C_SIG"/>
    <property type="match status" value="1"/>
</dbReference>
<comment type="caution">
    <text evidence="3">The sequence shown here is derived from an EMBL/GenBank/DDBJ whole genome shotgun (WGS) entry which is preliminary data.</text>
</comment>
<dbReference type="Pfam" id="PF13672">
    <property type="entry name" value="PP2C_2"/>
    <property type="match status" value="1"/>
</dbReference>
<evidence type="ECO:0000256" key="1">
    <source>
        <dbReference type="SAM" id="MobiDB-lite"/>
    </source>
</evidence>
<dbReference type="Gene3D" id="3.60.40.10">
    <property type="entry name" value="PPM-type phosphatase domain"/>
    <property type="match status" value="1"/>
</dbReference>
<feature type="compositionally biased region" description="Low complexity" evidence="1">
    <location>
        <begin position="405"/>
        <end position="431"/>
    </location>
</feature>
<dbReference type="SMART" id="SM00332">
    <property type="entry name" value="PP2Cc"/>
    <property type="match status" value="1"/>
</dbReference>
<dbReference type="InterPro" id="IPR036457">
    <property type="entry name" value="PPM-type-like_dom_sf"/>
</dbReference>
<proteinExistence type="predicted"/>
<reference evidence="3 4" key="1">
    <citation type="submission" date="2023-07" db="EMBL/GenBank/DDBJ databases">
        <title>Sequencing the genomes of 1000 actinobacteria strains.</title>
        <authorList>
            <person name="Klenk H.-P."/>
        </authorList>
    </citation>
    <scope>NUCLEOTIDE SEQUENCE [LARGE SCALE GENOMIC DNA]</scope>
    <source>
        <strain evidence="3 4">DSM 102162</strain>
    </source>
</reference>
<dbReference type="PANTHER" id="PTHR47992">
    <property type="entry name" value="PROTEIN PHOSPHATASE"/>
    <property type="match status" value="1"/>
</dbReference>
<evidence type="ECO:0000259" key="2">
    <source>
        <dbReference type="PROSITE" id="PS51746"/>
    </source>
</evidence>
<dbReference type="EC" id="3.1.3.16" evidence="3"/>
<accession>A0ABT9NB58</accession>
<dbReference type="PROSITE" id="PS51746">
    <property type="entry name" value="PPM_2"/>
    <property type="match status" value="1"/>
</dbReference>
<name>A0ABT9NB58_9ACTO</name>
<feature type="domain" description="PPM-type phosphatase" evidence="2">
    <location>
        <begin position="6"/>
        <end position="237"/>
    </location>
</feature>
<dbReference type="CDD" id="cd00143">
    <property type="entry name" value="PP2Cc"/>
    <property type="match status" value="1"/>
</dbReference>
<dbReference type="GO" id="GO:0004722">
    <property type="term" value="F:protein serine/threonine phosphatase activity"/>
    <property type="evidence" value="ECO:0007669"/>
    <property type="project" value="UniProtKB-EC"/>
</dbReference>